<dbReference type="GO" id="GO:0071028">
    <property type="term" value="P:nuclear mRNA surveillance"/>
    <property type="evidence" value="ECO:0007669"/>
    <property type="project" value="TreeGrafter"/>
</dbReference>
<dbReference type="GO" id="GO:0000176">
    <property type="term" value="C:nuclear exosome (RNase complex)"/>
    <property type="evidence" value="ECO:0007669"/>
    <property type="project" value="TreeGrafter"/>
</dbReference>
<sequence>MAELFKVLQPLQFMQTILNSGTRHDGRKFDESRHVLVSCDCVTSANGSALIKFGTSSVMCGITTSLVKPNTDKPDEGIIEIDVRFSNTCTNELDNPDRTTISGYVRECVKKILSHAKCINLAQLCLIPRKYCWKIMLEIICLNMDGSIVDLSLLATLVALKKCKLRKYEIETEFGLITPTNEYEKIEIRTCPMLCTFVIIDKHLLIDPTMNEEELSDSTIRMAIDPDSSIDSDCLYLLEATGSCTMDQNLLKNIHNKAMKRAKFLRSIMTKYTEQPDDEESCQFEPMLS</sequence>
<dbReference type="InterPro" id="IPR027408">
    <property type="entry name" value="PNPase/RNase_PH_dom_sf"/>
</dbReference>
<comment type="similarity">
    <text evidence="3">Belongs to the RNase PH family.</text>
</comment>
<keyword evidence="13" id="KW-1185">Reference proteome</keyword>
<dbReference type="Pfam" id="PF03725">
    <property type="entry name" value="RNase_PH_C"/>
    <property type="match status" value="1"/>
</dbReference>
<name>A0A922HYU1_DERFA</name>
<comment type="subcellular location">
    <subcellularLocation>
        <location evidence="1">Cytoplasm</location>
    </subcellularLocation>
    <subcellularLocation>
        <location evidence="2">Nucleus</location>
        <location evidence="2">Nucleolus</location>
    </subcellularLocation>
</comment>
<dbReference type="InterPro" id="IPR036345">
    <property type="entry name" value="ExoRNase_PH_dom2_sf"/>
</dbReference>
<evidence type="ECO:0000256" key="2">
    <source>
        <dbReference type="ARBA" id="ARBA00004604"/>
    </source>
</evidence>
<dbReference type="AlphaFoldDB" id="A0A922HYU1"/>
<keyword evidence="5" id="KW-0698">rRNA processing</keyword>
<dbReference type="GO" id="GO:0071035">
    <property type="term" value="P:nuclear polyadenylation-dependent rRNA catabolic process"/>
    <property type="evidence" value="ECO:0007669"/>
    <property type="project" value="TreeGrafter"/>
</dbReference>
<dbReference type="EMBL" id="ASGP02000003">
    <property type="protein sequence ID" value="KAH9517041.1"/>
    <property type="molecule type" value="Genomic_DNA"/>
</dbReference>
<evidence type="ECO:0000259" key="11">
    <source>
        <dbReference type="Pfam" id="PF03725"/>
    </source>
</evidence>
<evidence type="ECO:0000256" key="3">
    <source>
        <dbReference type="ARBA" id="ARBA00006678"/>
    </source>
</evidence>
<dbReference type="Pfam" id="PF01138">
    <property type="entry name" value="RNase_PH"/>
    <property type="match status" value="1"/>
</dbReference>
<dbReference type="GO" id="GO:0016075">
    <property type="term" value="P:rRNA catabolic process"/>
    <property type="evidence" value="ECO:0007669"/>
    <property type="project" value="TreeGrafter"/>
</dbReference>
<accession>A0A922HYU1</accession>
<dbReference type="GO" id="GO:0035925">
    <property type="term" value="F:mRNA 3'-UTR AU-rich region binding"/>
    <property type="evidence" value="ECO:0007669"/>
    <property type="project" value="TreeGrafter"/>
</dbReference>
<evidence type="ECO:0000256" key="9">
    <source>
        <dbReference type="ARBA" id="ARBA00030617"/>
    </source>
</evidence>
<evidence type="ECO:0000313" key="13">
    <source>
        <dbReference type="Proteomes" id="UP000790347"/>
    </source>
</evidence>
<dbReference type="SUPFAM" id="SSF55666">
    <property type="entry name" value="Ribonuclease PH domain 2-like"/>
    <property type="match status" value="1"/>
</dbReference>
<evidence type="ECO:0000256" key="7">
    <source>
        <dbReference type="ARBA" id="ARBA00022884"/>
    </source>
</evidence>
<keyword evidence="4" id="KW-0963">Cytoplasm</keyword>
<reference evidence="12" key="1">
    <citation type="submission" date="2013-05" db="EMBL/GenBank/DDBJ databases">
        <authorList>
            <person name="Yim A.K.Y."/>
            <person name="Chan T.F."/>
            <person name="Ji K.M."/>
            <person name="Liu X.Y."/>
            <person name="Zhou J.W."/>
            <person name="Li R.Q."/>
            <person name="Yang K.Y."/>
            <person name="Li J."/>
            <person name="Li M."/>
            <person name="Law P.T.W."/>
            <person name="Wu Y.L."/>
            <person name="Cai Z.L."/>
            <person name="Qin H."/>
            <person name="Bao Y."/>
            <person name="Leung R.K.K."/>
            <person name="Ng P.K.S."/>
            <person name="Zou J."/>
            <person name="Zhong X.J."/>
            <person name="Ran P.X."/>
            <person name="Zhong N.S."/>
            <person name="Liu Z.G."/>
            <person name="Tsui S.K.W."/>
        </authorList>
    </citation>
    <scope>NUCLEOTIDE SEQUENCE</scope>
    <source>
        <strain evidence="12">Derf</strain>
        <tissue evidence="12">Whole organism</tissue>
    </source>
</reference>
<dbReference type="PANTHER" id="PTHR11097:SF9">
    <property type="entry name" value="EXOSOME COMPLEX COMPONENT RRP43"/>
    <property type="match status" value="1"/>
</dbReference>
<dbReference type="PANTHER" id="PTHR11097">
    <property type="entry name" value="EXOSOME COMPLEX EXONUCLEASE RIBOSOMAL RNA PROCESSING PROTEIN"/>
    <property type="match status" value="1"/>
</dbReference>
<proteinExistence type="inferred from homology"/>
<evidence type="ECO:0000259" key="10">
    <source>
        <dbReference type="Pfam" id="PF01138"/>
    </source>
</evidence>
<dbReference type="GO" id="GO:0071038">
    <property type="term" value="P:TRAMP-dependent tRNA surveillance pathway"/>
    <property type="evidence" value="ECO:0007669"/>
    <property type="project" value="TreeGrafter"/>
</dbReference>
<dbReference type="Gene3D" id="3.30.230.70">
    <property type="entry name" value="GHMP Kinase, N-terminal domain"/>
    <property type="match status" value="1"/>
</dbReference>
<dbReference type="GO" id="GO:0000467">
    <property type="term" value="P:exonucleolytic trimming to generate mature 3'-end of 5.8S rRNA from tricistronic rRNA transcript (SSU-rRNA, 5.8S rRNA, LSU-rRNA)"/>
    <property type="evidence" value="ECO:0007669"/>
    <property type="project" value="TreeGrafter"/>
</dbReference>
<evidence type="ECO:0000256" key="4">
    <source>
        <dbReference type="ARBA" id="ARBA00022490"/>
    </source>
</evidence>
<evidence type="ECO:0000313" key="12">
    <source>
        <dbReference type="EMBL" id="KAH9517041.1"/>
    </source>
</evidence>
<dbReference type="InterPro" id="IPR050590">
    <property type="entry name" value="Exosome_comp_Rrp42_subfam"/>
</dbReference>
<feature type="domain" description="Exoribonuclease phosphorolytic" evidence="11">
    <location>
        <begin position="192"/>
        <end position="250"/>
    </location>
</feature>
<organism evidence="12 13">
    <name type="scientific">Dermatophagoides farinae</name>
    <name type="common">American house dust mite</name>
    <dbReference type="NCBI Taxonomy" id="6954"/>
    <lineage>
        <taxon>Eukaryota</taxon>
        <taxon>Metazoa</taxon>
        <taxon>Ecdysozoa</taxon>
        <taxon>Arthropoda</taxon>
        <taxon>Chelicerata</taxon>
        <taxon>Arachnida</taxon>
        <taxon>Acari</taxon>
        <taxon>Acariformes</taxon>
        <taxon>Sarcoptiformes</taxon>
        <taxon>Astigmata</taxon>
        <taxon>Psoroptidia</taxon>
        <taxon>Analgoidea</taxon>
        <taxon>Pyroglyphidae</taxon>
        <taxon>Dermatophagoidinae</taxon>
        <taxon>Dermatophagoides</taxon>
    </lineage>
</organism>
<evidence type="ECO:0000256" key="6">
    <source>
        <dbReference type="ARBA" id="ARBA00022835"/>
    </source>
</evidence>
<reference evidence="12" key="2">
    <citation type="journal article" date="2022" name="Res Sq">
        <title>Comparative Genomics Reveals Insights into the Divergent Evolution of Astigmatic Mites and Household Pest Adaptations.</title>
        <authorList>
            <person name="Xiong Q."/>
            <person name="Wan A.T.-Y."/>
            <person name="Liu X.-Y."/>
            <person name="Fung C.S.-H."/>
            <person name="Xiao X."/>
            <person name="Malainual N."/>
            <person name="Hou J."/>
            <person name="Wang L."/>
            <person name="Wang M."/>
            <person name="Yang K."/>
            <person name="Cui Y."/>
            <person name="Leung E."/>
            <person name="Nong W."/>
            <person name="Shin S.-K."/>
            <person name="Au S."/>
            <person name="Jeong K.Y."/>
            <person name="Chew F.T."/>
            <person name="Hui J."/>
            <person name="Leung T.F."/>
            <person name="Tungtrongchitr A."/>
            <person name="Zhong N."/>
            <person name="Liu Z."/>
            <person name="Tsui S."/>
        </authorList>
    </citation>
    <scope>NUCLEOTIDE SEQUENCE</scope>
    <source>
        <strain evidence="12">Derf</strain>
        <tissue evidence="12">Whole organism</tissue>
    </source>
</reference>
<dbReference type="GO" id="GO:0034476">
    <property type="term" value="P:U5 snRNA 3'-end processing"/>
    <property type="evidence" value="ECO:0007669"/>
    <property type="project" value="TreeGrafter"/>
</dbReference>
<dbReference type="InterPro" id="IPR015847">
    <property type="entry name" value="ExoRNase_PH_dom2"/>
</dbReference>
<dbReference type="SUPFAM" id="SSF54211">
    <property type="entry name" value="Ribosomal protein S5 domain 2-like"/>
    <property type="match status" value="1"/>
</dbReference>
<keyword evidence="8" id="KW-0539">Nucleus</keyword>
<dbReference type="GO" id="GO:0034475">
    <property type="term" value="P:U4 snRNA 3'-end processing"/>
    <property type="evidence" value="ECO:0007669"/>
    <property type="project" value="TreeGrafter"/>
</dbReference>
<dbReference type="InterPro" id="IPR020568">
    <property type="entry name" value="Ribosomal_Su5_D2-typ_SF"/>
</dbReference>
<keyword evidence="7" id="KW-0694">RNA-binding</keyword>
<dbReference type="GO" id="GO:0005730">
    <property type="term" value="C:nucleolus"/>
    <property type="evidence" value="ECO:0007669"/>
    <property type="project" value="UniProtKB-SubCell"/>
</dbReference>
<comment type="caution">
    <text evidence="12">The sequence shown here is derived from an EMBL/GenBank/DDBJ whole genome shotgun (WGS) entry which is preliminary data.</text>
</comment>
<dbReference type="GO" id="GO:0034473">
    <property type="term" value="P:U1 snRNA 3'-end processing"/>
    <property type="evidence" value="ECO:0007669"/>
    <property type="project" value="TreeGrafter"/>
</dbReference>
<keyword evidence="6" id="KW-0271">Exosome</keyword>
<gene>
    <name evidence="12" type="primary">EXOSC8</name>
    <name evidence="12" type="ORF">DERF_007741</name>
</gene>
<dbReference type="Proteomes" id="UP000790347">
    <property type="component" value="Unassembled WGS sequence"/>
</dbReference>
<dbReference type="InterPro" id="IPR001247">
    <property type="entry name" value="ExoRNase_PH_dom1"/>
</dbReference>
<evidence type="ECO:0000256" key="8">
    <source>
        <dbReference type="ARBA" id="ARBA00023242"/>
    </source>
</evidence>
<feature type="domain" description="Exoribonuclease phosphorolytic" evidence="10">
    <location>
        <begin position="31"/>
        <end position="164"/>
    </location>
</feature>
<dbReference type="GO" id="GO:0000177">
    <property type="term" value="C:cytoplasmic exosome (RNase complex)"/>
    <property type="evidence" value="ECO:0007669"/>
    <property type="project" value="TreeGrafter"/>
</dbReference>
<protein>
    <recommendedName>
        <fullName evidence="9">Ribosomal RNA-processing protein 43</fullName>
    </recommendedName>
</protein>
<evidence type="ECO:0000256" key="1">
    <source>
        <dbReference type="ARBA" id="ARBA00004496"/>
    </source>
</evidence>
<evidence type="ECO:0000256" key="5">
    <source>
        <dbReference type="ARBA" id="ARBA00022552"/>
    </source>
</evidence>